<feature type="domain" description="BUB1 N-terminal" evidence="7">
    <location>
        <begin position="24"/>
        <end position="178"/>
    </location>
</feature>
<feature type="region of interest" description="Disordered" evidence="5">
    <location>
        <begin position="708"/>
        <end position="742"/>
    </location>
</feature>
<evidence type="ECO:0000256" key="4">
    <source>
        <dbReference type="ARBA" id="ARBA00023328"/>
    </source>
</evidence>
<dbReference type="SMART" id="SM00220">
    <property type="entry name" value="S_TKc"/>
    <property type="match status" value="1"/>
</dbReference>
<name>S7Q3T3_GLOTA</name>
<dbReference type="OMA" id="NCEKGVG"/>
<feature type="region of interest" description="Disordered" evidence="5">
    <location>
        <begin position="579"/>
        <end position="632"/>
    </location>
</feature>
<dbReference type="GO" id="GO:0004672">
    <property type="term" value="F:protein kinase activity"/>
    <property type="evidence" value="ECO:0007669"/>
    <property type="project" value="InterPro"/>
</dbReference>
<organism evidence="8 9">
    <name type="scientific">Gloeophyllum trabeum (strain ATCC 11539 / FP-39264 / Madison 617)</name>
    <name type="common">Brown rot fungus</name>
    <dbReference type="NCBI Taxonomy" id="670483"/>
    <lineage>
        <taxon>Eukaryota</taxon>
        <taxon>Fungi</taxon>
        <taxon>Dikarya</taxon>
        <taxon>Basidiomycota</taxon>
        <taxon>Agaricomycotina</taxon>
        <taxon>Agaricomycetes</taxon>
        <taxon>Gloeophyllales</taxon>
        <taxon>Gloeophyllaceae</taxon>
        <taxon>Gloeophyllum</taxon>
    </lineage>
</organism>
<dbReference type="STRING" id="670483.S7Q3T3"/>
<dbReference type="OrthoDB" id="248495at2759"/>
<evidence type="ECO:0000313" key="9">
    <source>
        <dbReference type="Proteomes" id="UP000030669"/>
    </source>
</evidence>
<dbReference type="EMBL" id="KB469304">
    <property type="protein sequence ID" value="EPQ54098.1"/>
    <property type="molecule type" value="Genomic_DNA"/>
</dbReference>
<evidence type="ECO:0000256" key="1">
    <source>
        <dbReference type="ARBA" id="ARBA00004629"/>
    </source>
</evidence>
<gene>
    <name evidence="8" type="ORF">GLOTRDRAFT_139495</name>
</gene>
<dbReference type="SMART" id="SM00777">
    <property type="entry name" value="Mad3_BUB1_I"/>
    <property type="match status" value="1"/>
</dbReference>
<dbReference type="CDD" id="cd13981">
    <property type="entry name" value="STKc_Bub1_BubR1"/>
    <property type="match status" value="1"/>
</dbReference>
<dbReference type="PROSITE" id="PS50011">
    <property type="entry name" value="PROTEIN_KINASE_DOM"/>
    <property type="match status" value="1"/>
</dbReference>
<dbReference type="PANTHER" id="PTHR14030">
    <property type="entry name" value="MITOTIC CHECKPOINT SERINE/THREONINE-PROTEIN KINASE BUB1"/>
    <property type="match status" value="1"/>
</dbReference>
<feature type="region of interest" description="Disordered" evidence="5">
    <location>
        <begin position="1"/>
        <end position="26"/>
    </location>
</feature>
<dbReference type="HOGENOM" id="CLU_002115_1_0_1"/>
<dbReference type="PROSITE" id="PS00108">
    <property type="entry name" value="PROTEIN_KINASE_ST"/>
    <property type="match status" value="1"/>
</dbReference>
<dbReference type="eggNOG" id="KOG1166">
    <property type="taxonomic scope" value="Eukaryota"/>
</dbReference>
<feature type="compositionally biased region" description="Low complexity" evidence="5">
    <location>
        <begin position="196"/>
        <end position="217"/>
    </location>
</feature>
<protein>
    <recommendedName>
        <fullName evidence="10">Kinase-like protein</fullName>
    </recommendedName>
</protein>
<feature type="region of interest" description="Disordered" evidence="5">
    <location>
        <begin position="188"/>
        <end position="217"/>
    </location>
</feature>
<dbReference type="AlphaFoldDB" id="S7Q3T3"/>
<dbReference type="Gene3D" id="1.10.510.10">
    <property type="entry name" value="Transferase(Phosphotransferase) domain 1"/>
    <property type="match status" value="1"/>
</dbReference>
<feature type="domain" description="Protein kinase" evidence="6">
    <location>
        <begin position="856"/>
        <end position="1167"/>
    </location>
</feature>
<dbReference type="GeneID" id="19304268"/>
<accession>S7Q3T3</accession>
<dbReference type="GO" id="GO:0007094">
    <property type="term" value="P:mitotic spindle assembly checkpoint signaling"/>
    <property type="evidence" value="ECO:0007669"/>
    <property type="project" value="InterPro"/>
</dbReference>
<dbReference type="InterPro" id="IPR008271">
    <property type="entry name" value="Ser/Thr_kinase_AS"/>
</dbReference>
<dbReference type="GO" id="GO:0032991">
    <property type="term" value="C:protein-containing complex"/>
    <property type="evidence" value="ECO:0007669"/>
    <property type="project" value="UniProtKB-ARBA"/>
</dbReference>
<comment type="subcellular location">
    <subcellularLocation>
        <location evidence="1">Chromosome</location>
        <location evidence="1">Centromere</location>
        <location evidence="1">Kinetochore</location>
    </subcellularLocation>
</comment>
<feature type="compositionally biased region" description="Polar residues" evidence="5">
    <location>
        <begin position="1"/>
        <end position="13"/>
    </location>
</feature>
<evidence type="ECO:0000259" key="7">
    <source>
        <dbReference type="PROSITE" id="PS51489"/>
    </source>
</evidence>
<dbReference type="InterPro" id="IPR000719">
    <property type="entry name" value="Prot_kinase_dom"/>
</dbReference>
<dbReference type="Pfam" id="PF08311">
    <property type="entry name" value="Mad3_BUB1_I"/>
    <property type="match status" value="1"/>
</dbReference>
<evidence type="ECO:0008006" key="10">
    <source>
        <dbReference type="Google" id="ProtNLM"/>
    </source>
</evidence>
<dbReference type="Pfam" id="PF08171">
    <property type="entry name" value="Mad3_BUB1_II"/>
    <property type="match status" value="1"/>
</dbReference>
<feature type="region of interest" description="Disordered" evidence="5">
    <location>
        <begin position="155"/>
        <end position="176"/>
    </location>
</feature>
<proteinExistence type="predicted"/>
<reference evidence="8 9" key="1">
    <citation type="journal article" date="2012" name="Science">
        <title>The Paleozoic origin of enzymatic lignin decomposition reconstructed from 31 fungal genomes.</title>
        <authorList>
            <person name="Floudas D."/>
            <person name="Binder M."/>
            <person name="Riley R."/>
            <person name="Barry K."/>
            <person name="Blanchette R.A."/>
            <person name="Henrissat B."/>
            <person name="Martinez A.T."/>
            <person name="Otillar R."/>
            <person name="Spatafora J.W."/>
            <person name="Yadav J.S."/>
            <person name="Aerts A."/>
            <person name="Benoit I."/>
            <person name="Boyd A."/>
            <person name="Carlson A."/>
            <person name="Copeland A."/>
            <person name="Coutinho P.M."/>
            <person name="de Vries R.P."/>
            <person name="Ferreira P."/>
            <person name="Findley K."/>
            <person name="Foster B."/>
            <person name="Gaskell J."/>
            <person name="Glotzer D."/>
            <person name="Gorecki P."/>
            <person name="Heitman J."/>
            <person name="Hesse C."/>
            <person name="Hori C."/>
            <person name="Igarashi K."/>
            <person name="Jurgens J.A."/>
            <person name="Kallen N."/>
            <person name="Kersten P."/>
            <person name="Kohler A."/>
            <person name="Kuees U."/>
            <person name="Kumar T.K.A."/>
            <person name="Kuo A."/>
            <person name="LaButti K."/>
            <person name="Larrondo L.F."/>
            <person name="Lindquist E."/>
            <person name="Ling A."/>
            <person name="Lombard V."/>
            <person name="Lucas S."/>
            <person name="Lundell T."/>
            <person name="Martin R."/>
            <person name="McLaughlin D.J."/>
            <person name="Morgenstern I."/>
            <person name="Morin E."/>
            <person name="Murat C."/>
            <person name="Nagy L.G."/>
            <person name="Nolan M."/>
            <person name="Ohm R.A."/>
            <person name="Patyshakuliyeva A."/>
            <person name="Rokas A."/>
            <person name="Ruiz-Duenas F.J."/>
            <person name="Sabat G."/>
            <person name="Salamov A."/>
            <person name="Samejima M."/>
            <person name="Schmutz J."/>
            <person name="Slot J.C."/>
            <person name="St John F."/>
            <person name="Stenlid J."/>
            <person name="Sun H."/>
            <person name="Sun S."/>
            <person name="Syed K."/>
            <person name="Tsang A."/>
            <person name="Wiebenga A."/>
            <person name="Young D."/>
            <person name="Pisabarro A."/>
            <person name="Eastwood D.C."/>
            <person name="Martin F."/>
            <person name="Cullen D."/>
            <person name="Grigoriev I.V."/>
            <person name="Hibbett D.S."/>
        </authorList>
    </citation>
    <scope>NUCLEOTIDE SEQUENCE [LARGE SCALE GENOMIC DNA]</scope>
    <source>
        <strain evidence="8 9">ATCC 11539</strain>
    </source>
</reference>
<sequence>MASDASRPTLSSLENERGTRREKVKNALQEEEDPLATYLQFIKWTEENYRGELLGQSGLLVLLEEACRTFIDDASYKCDLRYFKIWARYASLVEKPSAVYSYLLDKEIGVVFSQLYDEYALQLERERQYAKAEEIYQKGIKRRARPMERLRKSYEEFQKRSASTPRTAPPKLRQPRCKWAAEDEALRQHPLRNIKPSSSLPSLLSSSSSAAPESSNSMFIHPTCTAEARYKVMTAPPPEGKRPEKRRFNFDLLWTKEGVEYSIQEARARSKGLLNKKWDPDPVSIQRVQFNDDGQKTSRGYTTTGRRLLTAGEPTVTINTKEALADVFGMYNSPEKSMRFANVAGSKHAPVKKIEPMAPLVFSAGQSRSTTNENPMPHANAPARTPLQAFRPFTDENADADLPRSRATSDENSGAHPKTPVFRPFVEEEKVNNARPAFRPFLEETAKSSTPGVFKTPDAGRRALAMKDSSASKDGRDENAPALRVPVFKPLSEQAIVFRPPSVEEKPALGGTSIAATKLPSTSQAFTPFREANGPGRVFSRPSENAFVPKRSVLGEKAGDRLDEVPPSNRLPLRQAFTPFVEADPEDNWDPSEDSWDDEEQEQAEFQPAEEDEGFSSNPTEDEEENYEYQEELEPYHTREAPLGGRFGSFDIMTPITERTYEFTMSTRAFTPTSTAERAFLEEDAHDAAEQLAEELRTEREWAEYREASVPHNGTAPEEEQHRYSSLGEENVPPFRVSDGHTIPLPPNQVFTAPEPPLPRQMGRLSLSDTLLTVSSFVPPNPCNPFDPDIIQTLLGISPRDASCHDLKQENAGQLEKLQKFAEKRQRRSSGNTSGNTSRLADTLDVFDLRIADSRFEVTHKLGEGGFGAVFAAKDISSRTDDDDFEDDDEDASLYAIKVVKPRNLWEYHILRRIHRTLSPRLKCSVVQAHALYAFHDESYLILDLCPQGTLLDVVNNASKMSVSQQGACLDEVLVTFFSVELIRLIEGMHSAGIIHGDLKIDNCLLRLEDAPGGLSAWSTIYQPSGKDGWEYKGIKLIDFGRTIDTQVFPAGQQFIADWPADARDCFEIRENRPWTYQTDYFGLAGIIYCLLFGKYLEKAAIVPVDDAAGQEGCRYKLSTPFKRYWNTDLWSRLFDLLLNPCFVREDGKLPLCEEISVLRKEMEAWLEKNCDRSSGSLRALLKKIEKFVNS</sequence>
<evidence type="ECO:0000313" key="8">
    <source>
        <dbReference type="EMBL" id="EPQ54098.1"/>
    </source>
</evidence>
<keyword evidence="3" id="KW-0995">Kinetochore</keyword>
<dbReference type="InterPro" id="IPR012572">
    <property type="entry name" value="Mad3/Bub1_II"/>
</dbReference>
<feature type="region of interest" description="Disordered" evidence="5">
    <location>
        <begin position="397"/>
        <end position="420"/>
    </location>
</feature>
<dbReference type="SUPFAM" id="SSF56112">
    <property type="entry name" value="Protein kinase-like (PK-like)"/>
    <property type="match status" value="1"/>
</dbReference>
<dbReference type="KEGG" id="gtr:GLOTRDRAFT_139495"/>
<dbReference type="Pfam" id="PF00069">
    <property type="entry name" value="Pkinase"/>
    <property type="match status" value="1"/>
</dbReference>
<keyword evidence="4" id="KW-0137">Centromere</keyword>
<dbReference type="RefSeq" id="XP_007867437.1">
    <property type="nucleotide sequence ID" value="XM_007869246.1"/>
</dbReference>
<dbReference type="InterPro" id="IPR011009">
    <property type="entry name" value="Kinase-like_dom_sf"/>
</dbReference>
<dbReference type="GO" id="GO:0051754">
    <property type="term" value="P:meiotic sister chromatid cohesion, centromeric"/>
    <property type="evidence" value="ECO:0007669"/>
    <property type="project" value="TreeGrafter"/>
</dbReference>
<dbReference type="InterPro" id="IPR015661">
    <property type="entry name" value="Bub1/Mad3"/>
</dbReference>
<dbReference type="Proteomes" id="UP000030669">
    <property type="component" value="Unassembled WGS sequence"/>
</dbReference>
<feature type="compositionally biased region" description="Basic and acidic residues" evidence="5">
    <location>
        <begin position="14"/>
        <end position="25"/>
    </location>
</feature>
<feature type="compositionally biased region" description="Acidic residues" evidence="5">
    <location>
        <begin position="583"/>
        <end position="632"/>
    </location>
</feature>
<keyword evidence="9" id="KW-1185">Reference proteome</keyword>
<evidence type="ECO:0000256" key="2">
    <source>
        <dbReference type="ARBA" id="ARBA00022454"/>
    </source>
</evidence>
<evidence type="ECO:0000259" key="6">
    <source>
        <dbReference type="PROSITE" id="PS50011"/>
    </source>
</evidence>
<evidence type="ECO:0000256" key="3">
    <source>
        <dbReference type="ARBA" id="ARBA00022838"/>
    </source>
</evidence>
<evidence type="ECO:0000256" key="5">
    <source>
        <dbReference type="SAM" id="MobiDB-lite"/>
    </source>
</evidence>
<dbReference type="InterPro" id="IPR013212">
    <property type="entry name" value="Mad3/Bub1_I"/>
</dbReference>
<dbReference type="Gene3D" id="1.25.40.430">
    <property type="match status" value="1"/>
</dbReference>
<dbReference type="GO" id="GO:0005524">
    <property type="term" value="F:ATP binding"/>
    <property type="evidence" value="ECO:0007669"/>
    <property type="project" value="InterPro"/>
</dbReference>
<dbReference type="GO" id="GO:0005634">
    <property type="term" value="C:nucleus"/>
    <property type="evidence" value="ECO:0007669"/>
    <property type="project" value="TreeGrafter"/>
</dbReference>
<dbReference type="PANTHER" id="PTHR14030:SF4">
    <property type="entry name" value="BUB1 KINASE, ISOFORM A-RELATED"/>
    <property type="match status" value="1"/>
</dbReference>
<dbReference type="GO" id="GO:0000776">
    <property type="term" value="C:kinetochore"/>
    <property type="evidence" value="ECO:0007669"/>
    <property type="project" value="UniProtKB-KW"/>
</dbReference>
<keyword evidence="2" id="KW-0158">Chromosome</keyword>
<dbReference type="Gene3D" id="6.10.20.170">
    <property type="match status" value="1"/>
</dbReference>
<dbReference type="PROSITE" id="PS51489">
    <property type="entry name" value="BUB1_N"/>
    <property type="match status" value="1"/>
</dbReference>